<dbReference type="Gene3D" id="3.40.640.10">
    <property type="entry name" value="Type I PLP-dependent aspartate aminotransferase-like (Major domain)"/>
    <property type="match status" value="1"/>
</dbReference>
<dbReference type="NCBIfam" id="TIGR01885">
    <property type="entry name" value="Orn_aminotrans"/>
    <property type="match status" value="1"/>
</dbReference>
<dbReference type="PANTHER" id="PTHR11986">
    <property type="entry name" value="AMINOTRANSFERASE CLASS III"/>
    <property type="match status" value="1"/>
</dbReference>
<dbReference type="Pfam" id="PF00202">
    <property type="entry name" value="Aminotran_3"/>
    <property type="match status" value="1"/>
</dbReference>
<dbReference type="AlphaFoldDB" id="A0A1L7XIK4"/>
<evidence type="ECO:0000256" key="4">
    <source>
        <dbReference type="ARBA" id="ARBA00012924"/>
    </source>
</evidence>
<dbReference type="CDD" id="cd00610">
    <property type="entry name" value="OAT_like"/>
    <property type="match status" value="1"/>
</dbReference>
<evidence type="ECO:0000256" key="3">
    <source>
        <dbReference type="ARBA" id="ARBA00008954"/>
    </source>
</evidence>
<dbReference type="InterPro" id="IPR049704">
    <property type="entry name" value="Aminotrans_3_PPA_site"/>
</dbReference>
<comment type="pathway">
    <text evidence="2 9">Amino-acid biosynthesis; L-proline biosynthesis; L-glutamate 5-semialdehyde from L-ornithine: step 1/1.</text>
</comment>
<dbReference type="Proteomes" id="UP000184330">
    <property type="component" value="Unassembled WGS sequence"/>
</dbReference>
<evidence type="ECO:0000313" key="10">
    <source>
        <dbReference type="EMBL" id="CZR64870.1"/>
    </source>
</evidence>
<name>A0A1L7XIK4_9HELO</name>
<evidence type="ECO:0000256" key="1">
    <source>
        <dbReference type="ARBA" id="ARBA00001933"/>
    </source>
</evidence>
<reference evidence="10 11" key="1">
    <citation type="submission" date="2016-03" db="EMBL/GenBank/DDBJ databases">
        <authorList>
            <person name="Ploux O."/>
        </authorList>
    </citation>
    <scope>NUCLEOTIDE SEQUENCE [LARGE SCALE GENOMIC DNA]</scope>
    <source>
        <strain evidence="10 11">UAMH 11012</strain>
    </source>
</reference>
<dbReference type="InterPro" id="IPR005814">
    <property type="entry name" value="Aminotrans_3"/>
</dbReference>
<comment type="catalytic activity">
    <reaction evidence="9">
        <text>a 2-oxocarboxylate + L-ornithine = L-glutamate 5-semialdehyde + an L-alpha-amino acid</text>
        <dbReference type="Rhea" id="RHEA:13877"/>
        <dbReference type="ChEBI" id="CHEBI:35179"/>
        <dbReference type="ChEBI" id="CHEBI:46911"/>
        <dbReference type="ChEBI" id="CHEBI:58066"/>
        <dbReference type="ChEBI" id="CHEBI:59869"/>
        <dbReference type="EC" id="2.6.1.13"/>
    </reaction>
</comment>
<dbReference type="PANTHER" id="PTHR11986:SF18">
    <property type="entry name" value="ORNITHINE AMINOTRANSFERASE, MITOCHONDRIAL"/>
    <property type="match status" value="1"/>
</dbReference>
<dbReference type="EC" id="2.6.1.13" evidence="4 9"/>
<accession>A0A1L7XIK4</accession>
<dbReference type="InterPro" id="IPR015424">
    <property type="entry name" value="PyrdxlP-dep_Trfase"/>
</dbReference>
<evidence type="ECO:0000256" key="6">
    <source>
        <dbReference type="ARBA" id="ARBA00022679"/>
    </source>
</evidence>
<dbReference type="FunFam" id="3.40.640.10:FF:000011">
    <property type="entry name" value="Ornithine aminotransferase"/>
    <property type="match status" value="1"/>
</dbReference>
<dbReference type="OrthoDB" id="10261433at2759"/>
<dbReference type="InterPro" id="IPR015422">
    <property type="entry name" value="PyrdxlP-dep_Trfase_small"/>
</dbReference>
<sequence>MGSVNNPYTISEKTQEVVDDYNSFVAGGFAPYPVALTRVKGAKGWDVDGKEYIDFLSMYSVVNMGHGHPKILAAAIKAMEEGAVINLPFHSPYYGKLAKKLHELFGYDKFVAMTSGAEAADAAVKIARKWGYMVKKIPDGKCHILTAAACYHGVTISTVSLASKKSHLFGPFVPSVGSTSPSGKVVAFGVIDDLKEALEIDGDNIAAFMIEPIQGSAGIISPPKGYLKEVAELCKKHNVLFICDEVQTGLGRTGANLSHLRENVRPDLVVLGKALAGGMYALSGVLGDDSVMGLLDPFEIGSTMAANPVGCAAAIAALDVLVDEKLSERANKMGALLVSTLEAAKLPHVKEIMGNGLFYALVLDDKPPKVTPRRIVSLLAQRGVLASAAGLKRIRICPPLTISKEELLKGCEIVIGAFRDIEDMGELPAEVLVDVRH</sequence>
<dbReference type="InterPro" id="IPR015421">
    <property type="entry name" value="PyrdxlP-dep_Trfase_major"/>
</dbReference>
<keyword evidence="5 9" id="KW-0032">Aminotransferase</keyword>
<dbReference type="PROSITE" id="PS00600">
    <property type="entry name" value="AA_TRANSFER_CLASS_3"/>
    <property type="match status" value="1"/>
</dbReference>
<dbReference type="GO" id="GO:0004587">
    <property type="term" value="F:ornithine aminotransferase activity"/>
    <property type="evidence" value="ECO:0007669"/>
    <property type="project" value="UniProtKB-EC"/>
</dbReference>
<keyword evidence="11" id="KW-1185">Reference proteome</keyword>
<gene>
    <name evidence="10" type="ORF">PAC_14769</name>
</gene>
<evidence type="ECO:0000256" key="2">
    <source>
        <dbReference type="ARBA" id="ARBA00004998"/>
    </source>
</evidence>
<dbReference type="GO" id="GO:0055129">
    <property type="term" value="P:L-proline biosynthetic process"/>
    <property type="evidence" value="ECO:0007669"/>
    <property type="project" value="UniProtKB-UniPathway"/>
</dbReference>
<dbReference type="SUPFAM" id="SSF53383">
    <property type="entry name" value="PLP-dependent transferases"/>
    <property type="match status" value="1"/>
</dbReference>
<dbReference type="GO" id="GO:0042802">
    <property type="term" value="F:identical protein binding"/>
    <property type="evidence" value="ECO:0007669"/>
    <property type="project" value="TreeGrafter"/>
</dbReference>
<comment type="similarity">
    <text evidence="3 8">Belongs to the class-III pyridoxal-phosphate-dependent aminotransferase family.</text>
</comment>
<evidence type="ECO:0000256" key="8">
    <source>
        <dbReference type="RuleBase" id="RU003560"/>
    </source>
</evidence>
<dbReference type="GO" id="GO:0010121">
    <property type="term" value="P:L-arginine catabolic process to proline via ornithine"/>
    <property type="evidence" value="ECO:0007669"/>
    <property type="project" value="TreeGrafter"/>
</dbReference>
<dbReference type="InterPro" id="IPR010164">
    <property type="entry name" value="Orn_aminotrans"/>
</dbReference>
<evidence type="ECO:0000256" key="5">
    <source>
        <dbReference type="ARBA" id="ARBA00022576"/>
    </source>
</evidence>
<dbReference type="EMBL" id="FJOG01000028">
    <property type="protein sequence ID" value="CZR64870.1"/>
    <property type="molecule type" value="Genomic_DNA"/>
</dbReference>
<evidence type="ECO:0000256" key="9">
    <source>
        <dbReference type="RuleBase" id="RU365036"/>
    </source>
</evidence>
<dbReference type="GO" id="GO:0005737">
    <property type="term" value="C:cytoplasm"/>
    <property type="evidence" value="ECO:0007669"/>
    <property type="project" value="TreeGrafter"/>
</dbReference>
<keyword evidence="7 8" id="KW-0663">Pyridoxal phosphate</keyword>
<comment type="cofactor">
    <cofactor evidence="1 9">
        <name>pyridoxal 5'-phosphate</name>
        <dbReference type="ChEBI" id="CHEBI:597326"/>
    </cofactor>
</comment>
<dbReference type="GO" id="GO:0030170">
    <property type="term" value="F:pyridoxal phosphate binding"/>
    <property type="evidence" value="ECO:0007669"/>
    <property type="project" value="InterPro"/>
</dbReference>
<dbReference type="GO" id="GO:0019544">
    <property type="term" value="P:L-arginine catabolic process to L-glutamate"/>
    <property type="evidence" value="ECO:0007669"/>
    <property type="project" value="TreeGrafter"/>
</dbReference>
<evidence type="ECO:0000313" key="11">
    <source>
        <dbReference type="Proteomes" id="UP000184330"/>
    </source>
</evidence>
<dbReference type="Gene3D" id="3.90.1150.10">
    <property type="entry name" value="Aspartate Aminotransferase, domain 1"/>
    <property type="match status" value="1"/>
</dbReference>
<proteinExistence type="inferred from homology"/>
<dbReference type="PIRSF" id="PIRSF000521">
    <property type="entry name" value="Transaminase_4ab_Lys_Orn"/>
    <property type="match status" value="1"/>
</dbReference>
<keyword evidence="6 9" id="KW-0808">Transferase</keyword>
<dbReference type="UniPathway" id="UPA00098">
    <property type="reaction ID" value="UER00358"/>
</dbReference>
<dbReference type="InterPro" id="IPR050103">
    <property type="entry name" value="Class-III_PLP-dep_AT"/>
</dbReference>
<dbReference type="STRING" id="576137.A0A1L7XIK4"/>
<evidence type="ECO:0000256" key="7">
    <source>
        <dbReference type="ARBA" id="ARBA00022898"/>
    </source>
</evidence>
<protein>
    <recommendedName>
        <fullName evidence="4 9">Ornithine aminotransferase</fullName>
        <ecNumber evidence="4 9">2.6.1.13</ecNumber>
    </recommendedName>
</protein>
<organism evidence="10 11">
    <name type="scientific">Phialocephala subalpina</name>
    <dbReference type="NCBI Taxonomy" id="576137"/>
    <lineage>
        <taxon>Eukaryota</taxon>
        <taxon>Fungi</taxon>
        <taxon>Dikarya</taxon>
        <taxon>Ascomycota</taxon>
        <taxon>Pezizomycotina</taxon>
        <taxon>Leotiomycetes</taxon>
        <taxon>Helotiales</taxon>
        <taxon>Mollisiaceae</taxon>
        <taxon>Phialocephala</taxon>
        <taxon>Phialocephala fortinii species complex</taxon>
    </lineage>
</organism>